<dbReference type="STRING" id="871325.SAMN05444349_11157"/>
<proteinExistence type="predicted"/>
<keyword evidence="2" id="KW-1185">Reference proteome</keyword>
<gene>
    <name evidence="1" type="ORF">SAMN05444349_11157</name>
</gene>
<sequence length="74" mass="8350">MEFPAVGRELLQAGDAFPICQGKDINHNFVDKVVDGQPMQQTEAFLAVYLCRVDERGIFFVLLTNQIQHGIARE</sequence>
<accession>A0A1M4YVI0</accession>
<protein>
    <submittedName>
        <fullName evidence="1">Uncharacterized protein</fullName>
    </submittedName>
</protein>
<dbReference type="Proteomes" id="UP000184436">
    <property type="component" value="Unassembled WGS sequence"/>
</dbReference>
<dbReference type="EMBL" id="FQVD01000011">
    <property type="protein sequence ID" value="SHF09755.1"/>
    <property type="molecule type" value="Genomic_DNA"/>
</dbReference>
<reference evidence="1 2" key="1">
    <citation type="submission" date="2016-11" db="EMBL/GenBank/DDBJ databases">
        <authorList>
            <person name="Jaros S."/>
            <person name="Januszkiewicz K."/>
            <person name="Wedrychowicz H."/>
        </authorList>
    </citation>
    <scope>NUCLEOTIDE SEQUENCE [LARGE SCALE GENOMIC DNA]</scope>
    <source>
        <strain evidence="1 2">DSM 26883</strain>
    </source>
</reference>
<evidence type="ECO:0000313" key="2">
    <source>
        <dbReference type="Proteomes" id="UP000184436"/>
    </source>
</evidence>
<evidence type="ECO:0000313" key="1">
    <source>
        <dbReference type="EMBL" id="SHF09755.1"/>
    </source>
</evidence>
<name>A0A1M4YVI0_9BACE</name>
<dbReference type="AlphaFoldDB" id="A0A1M4YVI0"/>
<organism evidence="1 2">
    <name type="scientific">Bacteroides faecichinchillae</name>
    <dbReference type="NCBI Taxonomy" id="871325"/>
    <lineage>
        <taxon>Bacteria</taxon>
        <taxon>Pseudomonadati</taxon>
        <taxon>Bacteroidota</taxon>
        <taxon>Bacteroidia</taxon>
        <taxon>Bacteroidales</taxon>
        <taxon>Bacteroidaceae</taxon>
        <taxon>Bacteroides</taxon>
    </lineage>
</organism>